<evidence type="ECO:0000313" key="2">
    <source>
        <dbReference type="EMBL" id="EGD57859.1"/>
    </source>
</evidence>
<evidence type="ECO:0000313" key="3">
    <source>
        <dbReference type="Proteomes" id="UP000004728"/>
    </source>
</evidence>
<dbReference type="OrthoDB" id="9811399at2"/>
<dbReference type="RefSeq" id="WP_008070757.1">
    <property type="nucleotide sequence ID" value="NZ_AQWK01000007.1"/>
</dbReference>
<comment type="caution">
    <text evidence="2">The sequence shown here is derived from an EMBL/GenBank/DDBJ whole genome shotgun (WGS) entry which is preliminary data.</text>
</comment>
<dbReference type="InterPro" id="IPR032466">
    <property type="entry name" value="Metal_Hydrolase"/>
</dbReference>
<dbReference type="PANTHER" id="PTHR22642">
    <property type="entry name" value="IMIDAZOLONEPROPIONASE"/>
    <property type="match status" value="1"/>
</dbReference>
<dbReference type="HOGENOM" id="CLU_009942_4_3_5"/>
<dbReference type="eggNOG" id="COG1574">
    <property type="taxonomic scope" value="Bacteria"/>
</dbReference>
<evidence type="ECO:0000259" key="1">
    <source>
        <dbReference type="Pfam" id="PF07969"/>
    </source>
</evidence>
<dbReference type="AlphaFoldDB" id="F1ZC05"/>
<reference evidence="2 3" key="1">
    <citation type="journal article" date="2012" name="J. Bacteriol.">
        <title>Draft Genome Sequence of Novosphingobium nitrogenifigens Y88T.</title>
        <authorList>
            <person name="Strabala T.J."/>
            <person name="Macdonald L."/>
            <person name="Liu V."/>
            <person name="Smit A.M."/>
        </authorList>
    </citation>
    <scope>NUCLEOTIDE SEQUENCE [LARGE SCALE GENOMIC DNA]</scope>
    <source>
        <strain evidence="2 3">DSM 19370</strain>
    </source>
</reference>
<gene>
    <name evidence="2" type="ORF">Y88_3186</name>
</gene>
<accession>F1ZC05</accession>
<dbReference type="CDD" id="cd01300">
    <property type="entry name" value="YtcJ_like"/>
    <property type="match status" value="1"/>
</dbReference>
<dbReference type="EMBL" id="AEWJ01000052">
    <property type="protein sequence ID" value="EGD57859.1"/>
    <property type="molecule type" value="Genomic_DNA"/>
</dbReference>
<dbReference type="Gene3D" id="3.10.310.70">
    <property type="match status" value="1"/>
</dbReference>
<dbReference type="Pfam" id="PF07969">
    <property type="entry name" value="Amidohydro_3"/>
    <property type="match status" value="1"/>
</dbReference>
<dbReference type="SUPFAM" id="SSF51556">
    <property type="entry name" value="Metallo-dependent hydrolases"/>
    <property type="match status" value="1"/>
</dbReference>
<dbReference type="InterPro" id="IPR033932">
    <property type="entry name" value="YtcJ-like"/>
</dbReference>
<dbReference type="InParanoid" id="F1ZC05"/>
<keyword evidence="3" id="KW-1185">Reference proteome</keyword>
<name>F1ZC05_9SPHN</name>
<dbReference type="PANTHER" id="PTHR22642:SF21">
    <property type="entry name" value="PERIPLASMIC PROTEIN"/>
    <property type="match status" value="1"/>
</dbReference>
<dbReference type="Gene3D" id="3.20.20.140">
    <property type="entry name" value="Metal-dependent hydrolases"/>
    <property type="match status" value="1"/>
</dbReference>
<organism evidence="2 3">
    <name type="scientific">Novosphingobium nitrogenifigens DSM 19370</name>
    <dbReference type="NCBI Taxonomy" id="983920"/>
    <lineage>
        <taxon>Bacteria</taxon>
        <taxon>Pseudomonadati</taxon>
        <taxon>Pseudomonadota</taxon>
        <taxon>Alphaproteobacteria</taxon>
        <taxon>Sphingomonadales</taxon>
        <taxon>Sphingomonadaceae</taxon>
        <taxon>Novosphingobium</taxon>
    </lineage>
</organism>
<dbReference type="STRING" id="983920.Y88_3186"/>
<protein>
    <submittedName>
        <fullName evidence="2">Amidohydrolase 3</fullName>
    </submittedName>
</protein>
<dbReference type="Proteomes" id="UP000004728">
    <property type="component" value="Unassembled WGS sequence"/>
</dbReference>
<keyword evidence="2" id="KW-0378">Hydrolase</keyword>
<dbReference type="InterPro" id="IPR011059">
    <property type="entry name" value="Metal-dep_hydrolase_composite"/>
</dbReference>
<dbReference type="InterPro" id="IPR013108">
    <property type="entry name" value="Amidohydro_3"/>
</dbReference>
<dbReference type="GO" id="GO:0016810">
    <property type="term" value="F:hydrolase activity, acting on carbon-nitrogen (but not peptide) bonds"/>
    <property type="evidence" value="ECO:0007669"/>
    <property type="project" value="InterPro"/>
</dbReference>
<feature type="domain" description="Amidohydrolase 3" evidence="1">
    <location>
        <begin position="55"/>
        <end position="539"/>
    </location>
</feature>
<dbReference type="SUPFAM" id="SSF51338">
    <property type="entry name" value="Composite domain of metallo-dependent hydrolases"/>
    <property type="match status" value="1"/>
</dbReference>
<sequence length="621" mass="67982">MPTPQSSSDFLLVNARITTLDAENPVAEAALVRDGCFVAVGGEGDVRSQARTDAQIVDAGGRRVIPGLIDSHMHIIRGGLNYNLELRWDGVPTLSDAMAMLAAQVARTPSPQWVRVVGGFTEHQFAEKRLPTIAELNAVAPDTPVFILHLYDRALLNAAALRAVGYTRDTPNPPGGEIVRDMAGNPTGLLLAQPNATILYATLAKGPKLPPDYQKNSTRHFMREMNRLGVTGVIDAGGGFQNYPDDYAVIEDLHRDGELTLRISYNLFTQKPKEELADFSGWVKQVSPGQGDDTYRHNGAGEMLVYSAADFEDFRVERPEMPPSMEEDLEPVIRLLAEHRWPWRLHATYDETIDRALNVYEKVNRDIPLEGIHWFFDHCETISPRNIDRIAALGGGIAIQHRMAYQGEYFMQRYGHRATATTPPIARMLAAGVPVGAGTDATRVASYNPWVSLSWLVTGNTVGGTRLYPASNRVSRDKALAMWTHENTWFSNEDGRKGRIKAGQLADFVVLSADYFTVPEREIVHIESVLTVLGGKIVHGAGDFADRAPRLPPAMPDWSPANHHGGYYQSSEAKAKIANACGCAQSCAVHGHDHAAALGTQAPAADARSFWGVFGCGCWAV</sequence>
<dbReference type="Gene3D" id="2.30.40.10">
    <property type="entry name" value="Urease, subunit C, domain 1"/>
    <property type="match status" value="1"/>
</dbReference>
<proteinExistence type="predicted"/>